<gene>
    <name evidence="2" type="ORF">IC230_07825</name>
</gene>
<dbReference type="EMBL" id="JACXAA010000002">
    <property type="protein sequence ID" value="MBD2752792.1"/>
    <property type="molecule type" value="Genomic_DNA"/>
</dbReference>
<evidence type="ECO:0000313" key="2">
    <source>
        <dbReference type="EMBL" id="MBD2752792.1"/>
    </source>
</evidence>
<dbReference type="AlphaFoldDB" id="A0A927B017"/>
<dbReference type="RefSeq" id="WP_191038411.1">
    <property type="nucleotide sequence ID" value="NZ_JACXAA010000002.1"/>
</dbReference>
<reference evidence="2" key="1">
    <citation type="submission" date="2020-09" db="EMBL/GenBank/DDBJ databases">
        <authorList>
            <person name="Kim M.K."/>
        </authorList>
    </citation>
    <scope>NUCLEOTIDE SEQUENCE</scope>
    <source>
        <strain evidence="2">BT704</strain>
    </source>
</reference>
<keyword evidence="3" id="KW-1185">Reference proteome</keyword>
<keyword evidence="1" id="KW-1133">Transmembrane helix</keyword>
<evidence type="ECO:0000313" key="3">
    <source>
        <dbReference type="Proteomes" id="UP000653797"/>
    </source>
</evidence>
<keyword evidence="1" id="KW-0812">Transmembrane</keyword>
<feature type="transmembrane region" description="Helical" evidence="1">
    <location>
        <begin position="157"/>
        <end position="175"/>
    </location>
</feature>
<feature type="transmembrane region" description="Helical" evidence="1">
    <location>
        <begin position="181"/>
        <end position="198"/>
    </location>
</feature>
<keyword evidence="1" id="KW-0472">Membrane</keyword>
<dbReference type="Proteomes" id="UP000653797">
    <property type="component" value="Unassembled WGS sequence"/>
</dbReference>
<name>A0A927B017_9BACT</name>
<dbReference type="PROSITE" id="PS51257">
    <property type="entry name" value="PROKAR_LIPOPROTEIN"/>
    <property type="match status" value="1"/>
</dbReference>
<comment type="caution">
    <text evidence="2">The sequence shown here is derived from an EMBL/GenBank/DDBJ whole genome shotgun (WGS) entry which is preliminary data.</text>
</comment>
<evidence type="ECO:0000256" key="1">
    <source>
        <dbReference type="SAM" id="Phobius"/>
    </source>
</evidence>
<accession>A0A927B017</accession>
<organism evidence="2 3">
    <name type="scientific">Spirosoma validum</name>
    <dbReference type="NCBI Taxonomy" id="2771355"/>
    <lineage>
        <taxon>Bacteria</taxon>
        <taxon>Pseudomonadati</taxon>
        <taxon>Bacteroidota</taxon>
        <taxon>Cytophagia</taxon>
        <taxon>Cytophagales</taxon>
        <taxon>Cytophagaceae</taxon>
        <taxon>Spirosoma</taxon>
    </lineage>
</organism>
<proteinExistence type="predicted"/>
<protein>
    <submittedName>
        <fullName evidence="2">Uncharacterized protein</fullName>
    </submittedName>
</protein>
<sequence>MRTFSKHVWVALLGTAIISSCSRPVAYFQPQAREQFKSTPVEAVAVATPAQPVEAAPVATPAPALVATPAEQVAQAKQAISQVEAYVRNDSKLASNKKLTKRMSRVSELLTTANPQAMSATKTAGAQKTTLMQRFMLKKIDKQIKNHLSPEKPMAKSLLTIGLIIGIIGLILLILNAAAPLGLIALIVGLALILVDLIR</sequence>